<name>A0A1F7JJI1_9BACT</name>
<evidence type="ECO:0000256" key="1">
    <source>
        <dbReference type="SAM" id="Phobius"/>
    </source>
</evidence>
<dbReference type="InterPro" id="IPR012902">
    <property type="entry name" value="N_methyl_site"/>
</dbReference>
<dbReference type="Pfam" id="PF07963">
    <property type="entry name" value="N_methyl"/>
    <property type="match status" value="1"/>
</dbReference>
<evidence type="ECO:0000313" key="3">
    <source>
        <dbReference type="Proteomes" id="UP000176376"/>
    </source>
</evidence>
<keyword evidence="1" id="KW-1133">Transmembrane helix</keyword>
<dbReference type="Proteomes" id="UP000176376">
    <property type="component" value="Unassembled WGS sequence"/>
</dbReference>
<evidence type="ECO:0000313" key="2">
    <source>
        <dbReference type="EMBL" id="OGK55764.1"/>
    </source>
</evidence>
<proteinExistence type="predicted"/>
<feature type="transmembrane region" description="Helical" evidence="1">
    <location>
        <begin position="12"/>
        <end position="32"/>
    </location>
</feature>
<protein>
    <recommendedName>
        <fullName evidence="4">Prepilin-type N-terminal cleavage/methylation domain-containing protein</fullName>
    </recommendedName>
</protein>
<organism evidence="2 3">
    <name type="scientific">Candidatus Roizmanbacteria bacterium RIFCSPLOWO2_02_FULL_38_10</name>
    <dbReference type="NCBI Taxonomy" id="1802074"/>
    <lineage>
        <taxon>Bacteria</taxon>
        <taxon>Candidatus Roizmaniibacteriota</taxon>
    </lineage>
</organism>
<evidence type="ECO:0008006" key="4">
    <source>
        <dbReference type="Google" id="ProtNLM"/>
    </source>
</evidence>
<dbReference type="AlphaFoldDB" id="A0A1F7JJI1"/>
<accession>A0A1F7JJI1</accession>
<dbReference type="STRING" id="1802074.A3J15_03780"/>
<gene>
    <name evidence="2" type="ORF">A3J15_03780</name>
</gene>
<keyword evidence="1" id="KW-0472">Membrane</keyword>
<comment type="caution">
    <text evidence="2">The sequence shown here is derived from an EMBL/GenBank/DDBJ whole genome shotgun (WGS) entry which is preliminary data.</text>
</comment>
<keyword evidence="1" id="KW-0812">Transmembrane</keyword>
<dbReference type="PROSITE" id="PS00409">
    <property type="entry name" value="PROKAR_NTER_METHYL"/>
    <property type="match status" value="1"/>
</dbReference>
<sequence>MNKKNSHGFTLIEMLLFMGIFMILLLVLTDIFSSSLELQKETESTSEVQQNVSFIINRLSYDISRADDIIIPASPGTVTDSLQVLKNSVNQTYQLNNNQLILTDNIGSDRLNSMNTLISNLQFTRLGNENGKNTISVDFTVTGINIKKSGPESKSYNFTVGVR</sequence>
<reference evidence="2 3" key="1">
    <citation type="journal article" date="2016" name="Nat. Commun.">
        <title>Thousands of microbial genomes shed light on interconnected biogeochemical processes in an aquifer system.</title>
        <authorList>
            <person name="Anantharaman K."/>
            <person name="Brown C.T."/>
            <person name="Hug L.A."/>
            <person name="Sharon I."/>
            <person name="Castelle C.J."/>
            <person name="Probst A.J."/>
            <person name="Thomas B.C."/>
            <person name="Singh A."/>
            <person name="Wilkins M.J."/>
            <person name="Karaoz U."/>
            <person name="Brodie E.L."/>
            <person name="Williams K.H."/>
            <person name="Hubbard S.S."/>
            <person name="Banfield J.F."/>
        </authorList>
    </citation>
    <scope>NUCLEOTIDE SEQUENCE [LARGE SCALE GENOMIC DNA]</scope>
</reference>
<dbReference type="EMBL" id="MGAY01000054">
    <property type="protein sequence ID" value="OGK55764.1"/>
    <property type="molecule type" value="Genomic_DNA"/>
</dbReference>